<dbReference type="InterPro" id="IPR035969">
    <property type="entry name" value="Rab-GAP_TBC_sf"/>
</dbReference>
<dbReference type="InterPro" id="IPR000195">
    <property type="entry name" value="Rab-GAP-TBC_dom"/>
</dbReference>
<dbReference type="SMART" id="SM00164">
    <property type="entry name" value="TBC"/>
    <property type="match status" value="1"/>
</dbReference>
<feature type="region of interest" description="Disordered" evidence="2">
    <location>
        <begin position="706"/>
        <end position="752"/>
    </location>
</feature>
<reference evidence="4 5" key="1">
    <citation type="journal article" date="2023" name="Elife">
        <title>Identification of key yeast species and microbe-microbe interactions impacting larval growth of Drosophila in the wild.</title>
        <authorList>
            <person name="Mure A."/>
            <person name="Sugiura Y."/>
            <person name="Maeda R."/>
            <person name="Honda K."/>
            <person name="Sakurai N."/>
            <person name="Takahashi Y."/>
            <person name="Watada M."/>
            <person name="Katoh T."/>
            <person name="Gotoh A."/>
            <person name="Gotoh Y."/>
            <person name="Taniguchi I."/>
            <person name="Nakamura K."/>
            <person name="Hayashi T."/>
            <person name="Katayama T."/>
            <person name="Uemura T."/>
            <person name="Hattori Y."/>
        </authorList>
    </citation>
    <scope>NUCLEOTIDE SEQUENCE [LARGE SCALE GENOMIC DNA]</scope>
    <source>
        <strain evidence="4 5">PK-24</strain>
    </source>
</reference>
<organism evidence="4 5">
    <name type="scientific">Pichia kluyveri</name>
    <name type="common">Yeast</name>
    <dbReference type="NCBI Taxonomy" id="36015"/>
    <lineage>
        <taxon>Eukaryota</taxon>
        <taxon>Fungi</taxon>
        <taxon>Dikarya</taxon>
        <taxon>Ascomycota</taxon>
        <taxon>Saccharomycotina</taxon>
        <taxon>Pichiomycetes</taxon>
        <taxon>Pichiales</taxon>
        <taxon>Pichiaceae</taxon>
        <taxon>Pichia</taxon>
    </lineage>
</organism>
<feature type="coiled-coil region" evidence="1">
    <location>
        <begin position="544"/>
        <end position="579"/>
    </location>
</feature>
<evidence type="ECO:0000256" key="1">
    <source>
        <dbReference type="SAM" id="Coils"/>
    </source>
</evidence>
<dbReference type="Proteomes" id="UP001378960">
    <property type="component" value="Unassembled WGS sequence"/>
</dbReference>
<sequence>MTISDRINKNSRPSTRDSGSTLTNNSSTTTSNNNNIVHNNFHNNNRLRSVSPSFSNNSSFIQSNNSLKFQNIRYKGKLPITEIPELNDLCNEFLRDKNITGLAMLARQAGLPPHLRCKIWPILLKYHPFVQHPYLELDDDEEEEDEEDEEEDDEEEDEGGDNNNDNDSNSNKNNNNNNNRDESNESSGSESSSNKKSKDTYKYKIPIKEIKFDLKKYLRSSERYAPSVLTSEIKDMFEIQNKIFDIIEHAIIKFLKKWGKIVHYNPGLTWIALGLAEWVPPLSTSQFVLCGRDDIAKNGTKLRNINDNYFEKFHNLSSSLTSEASSVFESPHTASPKSATPLSSPLQTPPSAFKPMSFAEIYERMVLVILYSPDPETIENYAKNHSTDNKDHINANNSIVDNNNKSTGDNNNDHDSNNGNQNKNTFTAGKTNEFGKLSTLPFTGGLLSDRISLFLFCLRKLLPELHSHLVEEDCLNGDWILWWLKYDGSKVWSRYDRGRTWDLLLGYRTDCQNFEIDMKSLSHLTPDQVRLLGQDLFWNPMDNINEDNNEIDNGNTTLKEKEKEILKEIEDNEDAIDDRYDESFGIEQHDRSLSILTLMSKNRSPSLSIEKTPTLSSISLNSPNTPLLSLSEISNKEIEELPPLDKIDTKVDIPFSKVHPHVEMIFISLAFLKSKEFTITELDQSEIKTLFNRLSSLRTDHTEISSFISNNTEEGDEVNKSNINENQSHNHNHDNDNDHDINNTDGDEDFESLHTNNYKIDGMVPTYVRKSNRDIENVLIEAGELWRKFLYISMVEESELV</sequence>
<feature type="region of interest" description="Disordered" evidence="2">
    <location>
        <begin position="139"/>
        <end position="198"/>
    </location>
</feature>
<evidence type="ECO:0000313" key="5">
    <source>
        <dbReference type="Proteomes" id="UP001378960"/>
    </source>
</evidence>
<feature type="compositionally biased region" description="Acidic residues" evidence="2">
    <location>
        <begin position="139"/>
        <end position="160"/>
    </location>
</feature>
<dbReference type="AlphaFoldDB" id="A0AAV5QZS4"/>
<feature type="compositionally biased region" description="Basic and acidic residues" evidence="2">
    <location>
        <begin position="731"/>
        <end position="742"/>
    </location>
</feature>
<accession>A0AAV5QZS4</accession>
<protein>
    <submittedName>
        <fullName evidence="4">Oca5 protein</fullName>
    </submittedName>
</protein>
<evidence type="ECO:0000256" key="2">
    <source>
        <dbReference type="SAM" id="MobiDB-lite"/>
    </source>
</evidence>
<name>A0AAV5QZS4_PICKL</name>
<keyword evidence="5" id="KW-1185">Reference proteome</keyword>
<evidence type="ECO:0000313" key="4">
    <source>
        <dbReference type="EMBL" id="GMM44699.1"/>
    </source>
</evidence>
<feature type="domain" description="Rab-GAP TBC" evidence="3">
    <location>
        <begin position="107"/>
        <end position="527"/>
    </location>
</feature>
<dbReference type="PANTHER" id="PTHR36911">
    <property type="entry name" value="LIM ZINC-BINDING DOMAIN-CONTAINING PROTEIN-RELATED"/>
    <property type="match status" value="1"/>
</dbReference>
<feature type="region of interest" description="Disordered" evidence="2">
    <location>
        <begin position="383"/>
        <end position="428"/>
    </location>
</feature>
<evidence type="ECO:0000259" key="3">
    <source>
        <dbReference type="SMART" id="SM00164"/>
    </source>
</evidence>
<feature type="region of interest" description="Disordered" evidence="2">
    <location>
        <begin position="1"/>
        <end position="44"/>
    </location>
</feature>
<comment type="caution">
    <text evidence="4">The sequence shown here is derived from an EMBL/GenBank/DDBJ whole genome shotgun (WGS) entry which is preliminary data.</text>
</comment>
<dbReference type="SUPFAM" id="SSF47923">
    <property type="entry name" value="Ypt/Rab-GAP domain of gyp1p"/>
    <property type="match status" value="1"/>
</dbReference>
<feature type="compositionally biased region" description="Low complexity" evidence="2">
    <location>
        <begin position="338"/>
        <end position="349"/>
    </location>
</feature>
<feature type="region of interest" description="Disordered" evidence="2">
    <location>
        <begin position="327"/>
        <end position="349"/>
    </location>
</feature>
<proteinExistence type="predicted"/>
<feature type="compositionally biased region" description="Polar residues" evidence="2">
    <location>
        <begin position="1"/>
        <end position="17"/>
    </location>
</feature>
<feature type="compositionally biased region" description="Low complexity" evidence="2">
    <location>
        <begin position="185"/>
        <end position="194"/>
    </location>
</feature>
<keyword evidence="1" id="KW-0175">Coiled coil</keyword>
<feature type="compositionally biased region" description="Low complexity" evidence="2">
    <location>
        <begin position="394"/>
        <end position="410"/>
    </location>
</feature>
<dbReference type="PANTHER" id="PTHR36911:SF3">
    <property type="entry name" value="GATA ZINC FINGER DOMAIN-CONTAINING PROTEIN 4-RELATED"/>
    <property type="match status" value="1"/>
</dbReference>
<gene>
    <name evidence="4" type="ORF">DAPK24_012740</name>
</gene>
<dbReference type="EMBL" id="BTGB01000001">
    <property type="protein sequence ID" value="GMM44699.1"/>
    <property type="molecule type" value="Genomic_DNA"/>
</dbReference>
<feature type="compositionally biased region" description="Low complexity" evidence="2">
    <location>
        <begin position="18"/>
        <end position="44"/>
    </location>
</feature>
<feature type="compositionally biased region" description="Low complexity" evidence="2">
    <location>
        <begin position="161"/>
        <end position="178"/>
    </location>
</feature>